<proteinExistence type="predicted"/>
<organism evidence="4 5">
    <name type="scientific">Embleya hyalina</name>
    <dbReference type="NCBI Taxonomy" id="516124"/>
    <lineage>
        <taxon>Bacteria</taxon>
        <taxon>Bacillati</taxon>
        <taxon>Actinomycetota</taxon>
        <taxon>Actinomycetes</taxon>
        <taxon>Kitasatosporales</taxon>
        <taxon>Streptomycetaceae</taxon>
        <taxon>Embleya</taxon>
    </lineage>
</organism>
<keyword evidence="1" id="KW-0853">WD repeat</keyword>
<gene>
    <name evidence="4" type="ORF">EHYA_02215</name>
</gene>
<protein>
    <submittedName>
        <fullName evidence="4">Uncharacterized protein</fullName>
    </submittedName>
</protein>
<dbReference type="Proteomes" id="UP000286931">
    <property type="component" value="Unassembled WGS sequence"/>
</dbReference>
<reference evidence="4 5" key="1">
    <citation type="submission" date="2018-12" db="EMBL/GenBank/DDBJ databases">
        <title>Draft genome sequence of Embleya hyalina NBRC 13850T.</title>
        <authorList>
            <person name="Komaki H."/>
            <person name="Hosoyama A."/>
            <person name="Kimura A."/>
            <person name="Ichikawa N."/>
            <person name="Tamura T."/>
        </authorList>
    </citation>
    <scope>NUCLEOTIDE SEQUENCE [LARGE SCALE GENOMIC DNA]</scope>
    <source>
        <strain evidence="4 5">NBRC 13850</strain>
    </source>
</reference>
<evidence type="ECO:0000256" key="1">
    <source>
        <dbReference type="ARBA" id="ARBA00022574"/>
    </source>
</evidence>
<name>A0A401YIW8_9ACTN</name>
<evidence type="ECO:0000256" key="3">
    <source>
        <dbReference type="SAM" id="MobiDB-lite"/>
    </source>
</evidence>
<dbReference type="InterPro" id="IPR015943">
    <property type="entry name" value="WD40/YVTN_repeat-like_dom_sf"/>
</dbReference>
<evidence type="ECO:0000313" key="4">
    <source>
        <dbReference type="EMBL" id="GCD94546.1"/>
    </source>
</evidence>
<comment type="caution">
    <text evidence="4">The sequence shown here is derived from an EMBL/GenBank/DDBJ whole genome shotgun (WGS) entry which is preliminary data.</text>
</comment>
<dbReference type="PANTHER" id="PTHR22847:SF637">
    <property type="entry name" value="WD REPEAT DOMAIN 5B"/>
    <property type="match status" value="1"/>
</dbReference>
<dbReference type="Gene3D" id="2.130.10.10">
    <property type="entry name" value="YVTN repeat-like/Quinoprotein amine dehydrogenase"/>
    <property type="match status" value="2"/>
</dbReference>
<dbReference type="EMBL" id="BIFH01000016">
    <property type="protein sequence ID" value="GCD94546.1"/>
    <property type="molecule type" value="Genomic_DNA"/>
</dbReference>
<keyword evidence="2" id="KW-0677">Repeat</keyword>
<evidence type="ECO:0000313" key="5">
    <source>
        <dbReference type="Proteomes" id="UP000286931"/>
    </source>
</evidence>
<dbReference type="PANTHER" id="PTHR22847">
    <property type="entry name" value="WD40 REPEAT PROTEIN"/>
    <property type="match status" value="1"/>
</dbReference>
<keyword evidence="5" id="KW-1185">Reference proteome</keyword>
<feature type="region of interest" description="Disordered" evidence="3">
    <location>
        <begin position="26"/>
        <end position="71"/>
    </location>
</feature>
<sequence>MVGADGHNGDMSNVAQGDISWLATIDDDTSATSPPADPVDREPPARWRPDWVTGPWTATDPPARTTGRGPEGVWIRDLLPERSVGEPLVGHDARVAAVTTALVGGRPVVVAGTAGWGATVRVFDLDRGRQLCRPLVGRTAWVGAARATVAGRPVAVTGDSAGVRVWDPATGLPVGEPLTGSVWAVATAELDGRPVAIVGPEAGRDGEADVAVRVIDLATGAELGAPLTGHAGAVTDVATAVVHGRPVAVTGSRRAARVWDLATREPIGAPLAADVSAVATGLLAGRPIVVAGGATGETTSTEECGTVRVWDLTTHGPIGPRLLFPLPVDAVAVAPGGRVVVAFGRELAVLRHG</sequence>
<accession>A0A401YIW8</accession>
<feature type="compositionally biased region" description="Basic and acidic residues" evidence="3">
    <location>
        <begin position="38"/>
        <end position="49"/>
    </location>
</feature>
<evidence type="ECO:0000256" key="2">
    <source>
        <dbReference type="ARBA" id="ARBA00022737"/>
    </source>
</evidence>
<dbReference type="AlphaFoldDB" id="A0A401YIW8"/>
<dbReference type="SUPFAM" id="SSF50998">
    <property type="entry name" value="Quinoprotein alcohol dehydrogenase-like"/>
    <property type="match status" value="1"/>
</dbReference>
<dbReference type="InterPro" id="IPR011047">
    <property type="entry name" value="Quinoprotein_ADH-like_sf"/>
</dbReference>